<sequence>MNYKYSVDDRLYNNEINDFLKNSVALKKIRKKQMLLGAILGAILAIVLFIKSFIENKYDRDFIYIFLEYIIIYIAAISVVWIFRNIYINFIENKTLLKEYDKGYVHNLEIENKKIYYTVDDRKIELSNSILQEVSDLDNIFGIVISYKKSPKNPYAIIIIPKNIFESKESLSSFKNILEDKLKK</sequence>
<dbReference type="Proteomes" id="UP001299068">
    <property type="component" value="Unassembled WGS sequence"/>
</dbReference>
<keyword evidence="1" id="KW-1133">Transmembrane helix</keyword>
<feature type="transmembrane region" description="Helical" evidence="1">
    <location>
        <begin position="34"/>
        <end position="50"/>
    </location>
</feature>
<keyword evidence="1" id="KW-0472">Membrane</keyword>
<organism evidence="2 3">
    <name type="scientific">Clostridium sardiniense</name>
    <name type="common">Clostridium absonum</name>
    <dbReference type="NCBI Taxonomy" id="29369"/>
    <lineage>
        <taxon>Bacteria</taxon>
        <taxon>Bacillati</taxon>
        <taxon>Bacillota</taxon>
        <taxon>Clostridia</taxon>
        <taxon>Eubacteriales</taxon>
        <taxon>Clostridiaceae</taxon>
        <taxon>Clostridium</taxon>
    </lineage>
</organism>
<evidence type="ECO:0000256" key="1">
    <source>
        <dbReference type="SAM" id="Phobius"/>
    </source>
</evidence>
<comment type="caution">
    <text evidence="2">The sequence shown here is derived from an EMBL/GenBank/DDBJ whole genome shotgun (WGS) entry which is preliminary data.</text>
</comment>
<keyword evidence="3" id="KW-1185">Reference proteome</keyword>
<accession>A0ABS7KWZ1</accession>
<feature type="transmembrane region" description="Helical" evidence="1">
    <location>
        <begin position="62"/>
        <end position="83"/>
    </location>
</feature>
<reference evidence="2 3" key="1">
    <citation type="journal article" date="2021" name="Cell Host Microbe">
        <title>in vivo commensal control of Clostridioides difficile virulence.</title>
        <authorList>
            <person name="Girinathan B.P."/>
            <person name="Dibenedetto N."/>
            <person name="Worley J.N."/>
            <person name="Peltier J."/>
            <person name="Arrieta-Ortiz M.L."/>
            <person name="Rupa Christinal Immanuel S."/>
            <person name="Lavin R."/>
            <person name="Delaney M.L."/>
            <person name="Cummins C."/>
            <person name="Hoffmann M."/>
            <person name="Luo Y."/>
            <person name="Gonzalez-Escalona N."/>
            <person name="Allard M."/>
            <person name="Onderdonk A.B."/>
            <person name="Gerber G.K."/>
            <person name="Sonenshein A.L."/>
            <person name="Baliga N."/>
            <person name="Dupuy B."/>
            <person name="Bry L."/>
        </authorList>
    </citation>
    <scope>NUCLEOTIDE SEQUENCE [LARGE SCALE GENOMIC DNA]</scope>
    <source>
        <strain evidence="2 3">DSM 599</strain>
    </source>
</reference>
<evidence type="ECO:0000313" key="2">
    <source>
        <dbReference type="EMBL" id="MBY0755326.1"/>
    </source>
</evidence>
<name>A0ABS7KWZ1_CLOSR</name>
<gene>
    <name evidence="2" type="ORF">K5V21_07635</name>
</gene>
<evidence type="ECO:0000313" key="3">
    <source>
        <dbReference type="Proteomes" id="UP001299068"/>
    </source>
</evidence>
<dbReference type="RefSeq" id="WP_221860515.1">
    <property type="nucleotide sequence ID" value="NZ_JAIKTU010000005.1"/>
</dbReference>
<evidence type="ECO:0008006" key="4">
    <source>
        <dbReference type="Google" id="ProtNLM"/>
    </source>
</evidence>
<keyword evidence="1" id="KW-0812">Transmembrane</keyword>
<protein>
    <recommendedName>
        <fullName evidence="4">YcxB-like protein domain-containing protein</fullName>
    </recommendedName>
</protein>
<proteinExistence type="predicted"/>
<dbReference type="EMBL" id="JAIKTU010000005">
    <property type="protein sequence ID" value="MBY0755326.1"/>
    <property type="molecule type" value="Genomic_DNA"/>
</dbReference>